<name>A0A1E7X4W4_9BURK</name>
<keyword evidence="4" id="KW-1185">Reference proteome</keyword>
<dbReference type="RefSeq" id="WP_070246934.1">
    <property type="nucleotide sequence ID" value="NZ_LROM01000059.1"/>
</dbReference>
<dbReference type="Pfam" id="PF12697">
    <property type="entry name" value="Abhydrolase_6"/>
    <property type="match status" value="1"/>
</dbReference>
<proteinExistence type="inferred from homology"/>
<dbReference type="PATRIC" id="fig|762836.4.peg.1256"/>
<dbReference type="SUPFAM" id="SSF53474">
    <property type="entry name" value="alpha/beta-Hydrolases"/>
    <property type="match status" value="1"/>
</dbReference>
<evidence type="ECO:0000259" key="2">
    <source>
        <dbReference type="Pfam" id="PF12697"/>
    </source>
</evidence>
<comment type="similarity">
    <text evidence="1">Belongs to the AB hydrolase superfamily.</text>
</comment>
<dbReference type="PANTHER" id="PTHR43039">
    <property type="entry name" value="ESTERASE-RELATED"/>
    <property type="match status" value="1"/>
</dbReference>
<evidence type="ECO:0000313" key="3">
    <source>
        <dbReference type="EMBL" id="OFA07661.1"/>
    </source>
</evidence>
<dbReference type="AlphaFoldDB" id="A0A1E7X4W4"/>
<dbReference type="EMBL" id="LROM01000059">
    <property type="protein sequence ID" value="OFA07661.1"/>
    <property type="molecule type" value="Genomic_DNA"/>
</dbReference>
<gene>
    <name evidence="3" type="primary">rsbQ_1</name>
    <name evidence="3" type="ORF">DUPY_12060</name>
</gene>
<dbReference type="Gene3D" id="3.40.50.1820">
    <property type="entry name" value="alpha/beta hydrolase"/>
    <property type="match status" value="1"/>
</dbReference>
<dbReference type="InterPro" id="IPR029058">
    <property type="entry name" value="AB_hydrolase_fold"/>
</dbReference>
<sequence>MSVQQRNNVHCHGDGDHTIMFVHGYGCDQTMWRFIHPAYSRRYRIILLDLTGSGASDLSAYDRAKYADLHGHAEDMLEIIELYAKGKVIFVGHSVSAMIGLLASIQRPECFAAQVMVGPSPSFINDGDYVGGFNAEDIDQLLKLIDDNYLAWTRHMAPAIMGAPNQPHLTRELLTRFEQNDPEIARHFARVTFTANHRDDLAKSTIPSLVLQCSDDLVAPREVGDYLRHHLPHATVKVIGNVGHCPHLSSPEDSSGYIDAFLQQIGY</sequence>
<reference evidence="4" key="1">
    <citation type="journal article" date="2016" name="Front. Microbiol.">
        <title>Molecular Keys to the Janthinobacterium and Duganella spp. Interaction with the Plant Pathogen Fusarium graminearum.</title>
        <authorList>
            <person name="Haack F.S."/>
            <person name="Poehlein A."/>
            <person name="Kroger C."/>
            <person name="Voigt C.A."/>
            <person name="Piepenbring M."/>
            <person name="Bode H.B."/>
            <person name="Daniel R."/>
            <person name="Schafer W."/>
            <person name="Streit W.R."/>
        </authorList>
    </citation>
    <scope>NUCLEOTIDE SEQUENCE [LARGE SCALE GENOMIC DNA]</scope>
    <source>
        <strain evidence="4">T54</strain>
    </source>
</reference>
<organism evidence="3 4">
    <name type="scientific">Duganella phyllosphaerae</name>
    <dbReference type="NCBI Taxonomy" id="762836"/>
    <lineage>
        <taxon>Bacteria</taxon>
        <taxon>Pseudomonadati</taxon>
        <taxon>Pseudomonadota</taxon>
        <taxon>Betaproteobacteria</taxon>
        <taxon>Burkholderiales</taxon>
        <taxon>Oxalobacteraceae</taxon>
        <taxon>Telluria group</taxon>
        <taxon>Duganella</taxon>
    </lineage>
</organism>
<protein>
    <submittedName>
        <fullName evidence="3">Sigma factor SigB regulation protein RsbQ</fullName>
    </submittedName>
</protein>
<accession>A0A1E7X4W4</accession>
<dbReference type="InterPro" id="IPR000073">
    <property type="entry name" value="AB_hydrolase_1"/>
</dbReference>
<evidence type="ECO:0000256" key="1">
    <source>
        <dbReference type="ARBA" id="ARBA00008645"/>
    </source>
</evidence>
<dbReference type="Proteomes" id="UP000175989">
    <property type="component" value="Unassembled WGS sequence"/>
</dbReference>
<dbReference type="PRINTS" id="PR00111">
    <property type="entry name" value="ABHYDROLASE"/>
</dbReference>
<feature type="domain" description="AB hydrolase-1" evidence="2">
    <location>
        <begin position="20"/>
        <end position="252"/>
    </location>
</feature>
<evidence type="ECO:0000313" key="4">
    <source>
        <dbReference type="Proteomes" id="UP000175989"/>
    </source>
</evidence>
<dbReference type="OrthoDB" id="8680283at2"/>
<comment type="caution">
    <text evidence="3">The sequence shown here is derived from an EMBL/GenBank/DDBJ whole genome shotgun (WGS) entry which is preliminary data.</text>
</comment>